<feature type="domain" description="RmlD-like substrate binding" evidence="3">
    <location>
        <begin position="1"/>
        <end position="276"/>
    </location>
</feature>
<dbReference type="Gene3D" id="3.40.50.720">
    <property type="entry name" value="NAD(P)-binding Rossmann-like Domain"/>
    <property type="match status" value="1"/>
</dbReference>
<dbReference type="GO" id="GO:0008831">
    <property type="term" value="F:dTDP-4-dehydrorhamnose reductase activity"/>
    <property type="evidence" value="ECO:0007669"/>
    <property type="project" value="UniProtKB-EC"/>
</dbReference>
<reference evidence="4" key="1">
    <citation type="submission" date="2022-12" db="EMBL/GenBank/DDBJ databases">
        <title>Paraconexibacter alkalitolerans sp. nov. and Baekduia alba sp. nov., isolated from soil and emended description of the genera Paraconexibacter (Chun et al., 2020) and Baekduia (An et al., 2020).</title>
        <authorList>
            <person name="Vieira S."/>
            <person name="Huber K.J."/>
            <person name="Geppert A."/>
            <person name="Wolf J."/>
            <person name="Neumann-Schaal M."/>
            <person name="Muesken M."/>
            <person name="Overmann J."/>
        </authorList>
    </citation>
    <scope>NUCLEOTIDE SEQUENCE</scope>
    <source>
        <strain evidence="4">AEG42_29</strain>
    </source>
</reference>
<accession>A0AAU7B2R9</accession>
<dbReference type="KEGG" id="parq:DSM112329_05156"/>
<dbReference type="InterPro" id="IPR029903">
    <property type="entry name" value="RmlD-like-bd"/>
</dbReference>
<dbReference type="InterPro" id="IPR005913">
    <property type="entry name" value="dTDP_dehydrorham_reduct"/>
</dbReference>
<keyword evidence="2" id="KW-0521">NADP</keyword>
<keyword evidence="2 4" id="KW-0560">Oxidoreductase</keyword>
<dbReference type="CDD" id="cd05254">
    <property type="entry name" value="dTDP_HR_like_SDR_e"/>
    <property type="match status" value="1"/>
</dbReference>
<dbReference type="GO" id="GO:0019305">
    <property type="term" value="P:dTDP-rhamnose biosynthetic process"/>
    <property type="evidence" value="ECO:0007669"/>
    <property type="project" value="TreeGrafter"/>
</dbReference>
<organism evidence="4">
    <name type="scientific">Paraconexibacter sp. AEG42_29</name>
    <dbReference type="NCBI Taxonomy" id="2997339"/>
    <lineage>
        <taxon>Bacteria</taxon>
        <taxon>Bacillati</taxon>
        <taxon>Actinomycetota</taxon>
        <taxon>Thermoleophilia</taxon>
        <taxon>Solirubrobacterales</taxon>
        <taxon>Paraconexibacteraceae</taxon>
        <taxon>Paraconexibacter</taxon>
    </lineage>
</organism>
<gene>
    <name evidence="4" type="primary">rmlD</name>
    <name evidence="4" type="ORF">DSM112329_05156</name>
</gene>
<dbReference type="EC" id="1.1.1.133" evidence="2"/>
<dbReference type="PANTHER" id="PTHR10491:SF4">
    <property type="entry name" value="METHIONINE ADENOSYLTRANSFERASE 2 SUBUNIT BETA"/>
    <property type="match status" value="1"/>
</dbReference>
<proteinExistence type="inferred from homology"/>
<comment type="pathway">
    <text evidence="2">Carbohydrate biosynthesis; dTDP-L-rhamnose biosynthesis.</text>
</comment>
<dbReference type="GO" id="GO:0005829">
    <property type="term" value="C:cytosol"/>
    <property type="evidence" value="ECO:0007669"/>
    <property type="project" value="TreeGrafter"/>
</dbReference>
<dbReference type="NCBIfam" id="TIGR01214">
    <property type="entry name" value="rmlD"/>
    <property type="match status" value="1"/>
</dbReference>
<dbReference type="AlphaFoldDB" id="A0AAU7B2R9"/>
<evidence type="ECO:0000256" key="1">
    <source>
        <dbReference type="ARBA" id="ARBA00010944"/>
    </source>
</evidence>
<evidence type="ECO:0000313" key="4">
    <source>
        <dbReference type="EMBL" id="XAY08258.1"/>
    </source>
</evidence>
<dbReference type="InterPro" id="IPR036291">
    <property type="entry name" value="NAD(P)-bd_dom_sf"/>
</dbReference>
<sequence>MRVLVTGAAGMLGRRVLADAAARGWDAVGIDLPDADLTDAAAASAIVARHAPDAIVHCAAWVDVDGAEEREADALRVNESGSRNVGQAAAQAGARVVAVSTDYVFDGTLTGRPYVESDPVAPLGAYGRTKLAGEVALAAEVDDHAIARTAWLFGWPGKSFPDTMLRAAETRDRVAVVTDQVGSPTWTGHLSPALLDLAASDVRGPVHTAGGGQCSWHELTVELYRQAGVACAVDETTSADFVRPAERPAWSVMATERAAAGAPVLPAWQDGVAGYLIERNKT</sequence>
<protein>
    <recommendedName>
        <fullName evidence="2">dTDP-4-dehydrorhamnose reductase</fullName>
        <ecNumber evidence="2">1.1.1.133</ecNumber>
    </recommendedName>
</protein>
<dbReference type="Gene3D" id="3.90.25.10">
    <property type="entry name" value="UDP-galactose 4-epimerase, domain 1"/>
    <property type="match status" value="1"/>
</dbReference>
<evidence type="ECO:0000256" key="2">
    <source>
        <dbReference type="RuleBase" id="RU364082"/>
    </source>
</evidence>
<dbReference type="Pfam" id="PF04321">
    <property type="entry name" value="RmlD_sub_bind"/>
    <property type="match status" value="1"/>
</dbReference>
<evidence type="ECO:0000259" key="3">
    <source>
        <dbReference type="Pfam" id="PF04321"/>
    </source>
</evidence>
<comment type="similarity">
    <text evidence="1 2">Belongs to the dTDP-4-dehydrorhamnose reductase family.</text>
</comment>
<dbReference type="SUPFAM" id="SSF51735">
    <property type="entry name" value="NAD(P)-binding Rossmann-fold domains"/>
    <property type="match status" value="1"/>
</dbReference>
<dbReference type="EMBL" id="CP114014">
    <property type="protein sequence ID" value="XAY08258.1"/>
    <property type="molecule type" value="Genomic_DNA"/>
</dbReference>
<name>A0AAU7B2R9_9ACTN</name>
<dbReference type="PANTHER" id="PTHR10491">
    <property type="entry name" value="DTDP-4-DEHYDRORHAMNOSE REDUCTASE"/>
    <property type="match status" value="1"/>
</dbReference>
<comment type="function">
    <text evidence="2">Catalyzes the reduction of dTDP-6-deoxy-L-lyxo-4-hexulose to yield dTDP-L-rhamnose.</text>
</comment>
<dbReference type="RefSeq" id="WP_354699439.1">
    <property type="nucleotide sequence ID" value="NZ_CP114014.1"/>
</dbReference>